<feature type="transmembrane region" description="Helical" evidence="1">
    <location>
        <begin position="21"/>
        <end position="38"/>
    </location>
</feature>
<accession>A0A9Q3W5E9</accession>
<keyword evidence="1" id="KW-1133">Transmembrane helix</keyword>
<evidence type="ECO:0000313" key="2">
    <source>
        <dbReference type="EMBL" id="MCE7509546.1"/>
    </source>
</evidence>
<evidence type="ECO:0000256" key="1">
    <source>
        <dbReference type="SAM" id="Phobius"/>
    </source>
</evidence>
<keyword evidence="3" id="KW-1185">Reference proteome</keyword>
<dbReference type="EMBL" id="JAJVKT010000015">
    <property type="protein sequence ID" value="MCE7509546.1"/>
    <property type="molecule type" value="Genomic_DNA"/>
</dbReference>
<dbReference type="AlphaFoldDB" id="A0A9Q3W5E9"/>
<feature type="transmembrane region" description="Helical" evidence="1">
    <location>
        <begin position="44"/>
        <end position="67"/>
    </location>
</feature>
<gene>
    <name evidence="2" type="ORF">LZG35_12925</name>
</gene>
<reference evidence="2" key="1">
    <citation type="submission" date="2022-01" db="EMBL/GenBank/DDBJ databases">
        <authorList>
            <person name="Karlyshev A.V."/>
            <person name="Jaspars M."/>
        </authorList>
    </citation>
    <scope>NUCLEOTIDE SEQUENCE</scope>
    <source>
        <strain evidence="2">AGSA3-2</strain>
    </source>
</reference>
<keyword evidence="1" id="KW-0472">Membrane</keyword>
<name>A0A9Q3W5E9_9GAMM</name>
<sequence length="163" mass="18033">MRLPRDAELPAHLVTLIRLQFLHGLLVVAVATGIWLPAPAVAHGWLPLVPLLVAIFLLLPSGLYLGAEVQRGEATLTPAVLLLWLLASVTPFVPALIAALLMIVAVMLLFLMEKVTAIREHWPEAWLRGRRQHMQFQMVSLASVVFWLFSRDNQLLLNLGLGG</sequence>
<evidence type="ECO:0000313" key="3">
    <source>
        <dbReference type="Proteomes" id="UP001107961"/>
    </source>
</evidence>
<dbReference type="KEGG" id="axe:P40_14535"/>
<organism evidence="2 3">
    <name type="scientific">Alloalcanivorax xenomutans</name>
    <dbReference type="NCBI Taxonomy" id="1094342"/>
    <lineage>
        <taxon>Bacteria</taxon>
        <taxon>Pseudomonadati</taxon>
        <taxon>Pseudomonadota</taxon>
        <taxon>Gammaproteobacteria</taxon>
        <taxon>Oceanospirillales</taxon>
        <taxon>Alcanivoracaceae</taxon>
        <taxon>Alloalcanivorax</taxon>
    </lineage>
</organism>
<protein>
    <submittedName>
        <fullName evidence="2">Uncharacterized protein</fullName>
    </submittedName>
</protein>
<comment type="caution">
    <text evidence="2">The sequence shown here is derived from an EMBL/GenBank/DDBJ whole genome shotgun (WGS) entry which is preliminary data.</text>
</comment>
<proteinExistence type="predicted"/>
<keyword evidence="1" id="KW-0812">Transmembrane</keyword>
<dbReference type="Proteomes" id="UP001107961">
    <property type="component" value="Unassembled WGS sequence"/>
</dbReference>
<dbReference type="RefSeq" id="WP_080531264.1">
    <property type="nucleotide sequence ID" value="NZ_CP012331.1"/>
</dbReference>
<feature type="transmembrane region" description="Helical" evidence="1">
    <location>
        <begin position="79"/>
        <end position="112"/>
    </location>
</feature>